<accession>A0A1W4WNM3</accession>
<dbReference type="RefSeq" id="XP_018321708.1">
    <property type="nucleotide sequence ID" value="XM_018466206.1"/>
</dbReference>
<reference evidence="3" key="1">
    <citation type="submission" date="2025-08" db="UniProtKB">
        <authorList>
            <consortium name="RefSeq"/>
        </authorList>
    </citation>
    <scope>IDENTIFICATION</scope>
    <source>
        <tissue evidence="3">Entire body</tissue>
    </source>
</reference>
<evidence type="ECO:0000313" key="3">
    <source>
        <dbReference type="RefSeq" id="XP_018321708.1"/>
    </source>
</evidence>
<feature type="region of interest" description="Disordered" evidence="1">
    <location>
        <begin position="1224"/>
        <end position="1246"/>
    </location>
</feature>
<feature type="compositionally biased region" description="Basic and acidic residues" evidence="1">
    <location>
        <begin position="1643"/>
        <end position="1664"/>
    </location>
</feature>
<organism evidence="2 3">
    <name type="scientific">Agrilus planipennis</name>
    <name type="common">Emerald ash borer</name>
    <name type="synonym">Agrilus marcopoli</name>
    <dbReference type="NCBI Taxonomy" id="224129"/>
    <lineage>
        <taxon>Eukaryota</taxon>
        <taxon>Metazoa</taxon>
        <taxon>Ecdysozoa</taxon>
        <taxon>Arthropoda</taxon>
        <taxon>Hexapoda</taxon>
        <taxon>Insecta</taxon>
        <taxon>Pterygota</taxon>
        <taxon>Neoptera</taxon>
        <taxon>Endopterygota</taxon>
        <taxon>Coleoptera</taxon>
        <taxon>Polyphaga</taxon>
        <taxon>Elateriformia</taxon>
        <taxon>Buprestoidea</taxon>
        <taxon>Buprestidae</taxon>
        <taxon>Agrilinae</taxon>
        <taxon>Agrilus</taxon>
    </lineage>
</organism>
<feature type="compositionally biased region" description="Low complexity" evidence="1">
    <location>
        <begin position="240"/>
        <end position="254"/>
    </location>
</feature>
<feature type="compositionally biased region" description="Polar residues" evidence="1">
    <location>
        <begin position="1712"/>
        <end position="1722"/>
    </location>
</feature>
<evidence type="ECO:0000256" key="1">
    <source>
        <dbReference type="SAM" id="MobiDB-lite"/>
    </source>
</evidence>
<feature type="region of interest" description="Disordered" evidence="1">
    <location>
        <begin position="958"/>
        <end position="1019"/>
    </location>
</feature>
<feature type="region of interest" description="Disordered" evidence="1">
    <location>
        <begin position="1632"/>
        <end position="1722"/>
    </location>
</feature>
<dbReference type="KEGG" id="apln:108734586"/>
<feature type="region of interest" description="Disordered" evidence="1">
    <location>
        <begin position="1"/>
        <end position="25"/>
    </location>
</feature>
<feature type="region of interest" description="Disordered" evidence="1">
    <location>
        <begin position="382"/>
        <end position="413"/>
    </location>
</feature>
<protein>
    <submittedName>
        <fullName evidence="3">Uncharacterized protein</fullName>
    </submittedName>
</protein>
<dbReference type="GeneID" id="108734586"/>
<feature type="compositionally biased region" description="Basic and acidic residues" evidence="1">
    <location>
        <begin position="602"/>
        <end position="622"/>
    </location>
</feature>
<gene>
    <name evidence="3" type="primary">LOC108734586</name>
</gene>
<dbReference type="Proteomes" id="UP000192223">
    <property type="component" value="Unplaced"/>
</dbReference>
<feature type="region of interest" description="Disordered" evidence="1">
    <location>
        <begin position="592"/>
        <end position="636"/>
    </location>
</feature>
<feature type="region of interest" description="Disordered" evidence="1">
    <location>
        <begin position="231"/>
        <end position="259"/>
    </location>
</feature>
<dbReference type="InParanoid" id="A0A1W4WNM3"/>
<proteinExistence type="predicted"/>
<feature type="compositionally biased region" description="Basic and acidic residues" evidence="1">
    <location>
        <begin position="9"/>
        <end position="25"/>
    </location>
</feature>
<sequence length="1905" mass="220072">MGGNNSKRGSYDLEKSERKATSKKLKTEKAISFINLTEQEIYEDLFPFRRRSTKRRRNLHDDDPRPYSVAVMQDNCYDDTVLPQKRTSLGSDSGNMKMLERRDIKSEPILYNENLPEDVPQVPPRGITVNQNEGYVYSVEDFPQQFQYSLHTRFMDTPNEPIHTFMSDSTSAEDRQYHSIQENSKRTLNKAIFQPRRASCPDILLETLENSYFPNITEYYFQTVSQRQSLENHNEEREVSGSSSISSGMSEVGRGLAKNHFPTNTKQEQNFIHNGSDDNSLTKFDVVLKENELDPCRIYDTIKTSDVLQPYEIQLINEWLSKAQANCYINRESRKKSSSNLISSLSHNEEDFFTAASDSLPSYTGSRSNKVTFDEMVTKRVYAESSGSDEGDGTKRNPVPRRNSDTSSLTSSDAESVKFSLGYRYRDEKGAIYSEDGYRSSEENSEDSEEDKIKMRDQQLKLLMSNPIISAESIEQLRSNYHATMSEQKDLHVISETEEEEDEENFYDALDQERNKELIEFIEQYPSLNGSSDGNCLDRFNGDSKENDYLDPVVQSSFAEFETLCQTEKLCFDVQCEWDDSNLKEEMQPIFNENDDNNLLELGRKDEHNPKISRRNEEKQNEGFESDESNQNNGTHLAKRTKIVEELEPVYHIPYETKSLEHFVPNDNIDTHLGNGSSWNFVEKDNVNFDPIIKKETEGEPYSNDLQPQGEEDLYRNYEYINRLMNKAKQTEELTSANDLKDNNSEEENDKLLGTGYTIDEADSGQILYCKQEETYEPKVFKNDNVVYPVPDQTHQLEEIVPYNSENFDFEQSIKYEFIHSQQLIYPVKIKDDHVDDKTSNTKYRVTSYDPNMTDVDDMKILKPFDEKSIGLLPNEADLQLRTSEGFSSLDDNSERLGANDEQNLQYLEDKPLRTNTTNDEQDVNVFKPELQEGNKFSHRKFTNPFLNDQINIEHQMEKKSIDEVQQSSVIAPVPKPRKNPPKSNNFDRVNNDGLQGVKKSSQNNFNNMESQSAHSQNTSNPEIYHWVLAKPNLNDNGDDGAELSYILNKGYIRNQPPQTQSGDNIWINSQSTNLDEVQSYYNDEDVLSTSGNTSRIPDDKGNLIEMDILSKEEPTRSSLQSDFSMISFGDLDMDRKSKGDSLIDGEGDSVTNVFQETQTDKGMLLDETTFVRKQNKNHEQKEDLSTIQDIKQKEIEYRHTLPNNYPAKATQVSLNYDTLRKGTYDGDDTKQGKSGNQSSIKEEASDDEMYYNKGLNFNEALKIQPDNSLIDLDGTECLKNEVISDTFDKNEYLHIDSNEESNIDNANVQPITFEWFPDKSNEYLRKPLQAYCEIQKLPVIRNVNTSVIYYEQFQCPTVTEKKDEEKEEEVSYQGNISFKKEYAEIMSNKNNEVDLRNSLVLQEHTDLENIQSNVYPVHTLEDQDQDASRLNPHFIQIPTEHFSKGNSESQQETTVNKLDAPADIFPVCIKLDSSKTSEEENVLDEVAEQSEESIKETFQDYSDNFNELNELSPNKESIFNTVSHISIPKRDLVTKSFQDNVLDKTFVDYSKTHHQEMSENLITESRNYDKISTEDFKETKPIQNQESTDVDIDIDNSSLTKFATTEADEMQQKILDCPSILRISDTEKTQKRFNRLNPVETDESRTSKRDTPDNITENKDRVTPRRTLSQIFRNRQQHVRPKSAMETVRNEELNSSSRRTKSNPEEKSETSKNPNNQTSDTYLRGLFSKISNTKALNTFEKSSANITPVNRKYMSKPEGTISRLDNDDYNFINSKTEQTVLEDYPENVSHEAVDNPLHGTSIERKTYTLDNFRENSIVKEESDEELELEKIFQDLDFISERIKSVNETDNNVNVDDLYIELLRMRVAVHKIQRKNFNYNLMSMQREALQIIRSLLKDIEYAKRR</sequence>
<evidence type="ECO:0000313" key="2">
    <source>
        <dbReference type="Proteomes" id="UP000192223"/>
    </source>
</evidence>
<keyword evidence="2" id="KW-1185">Reference proteome</keyword>
<feature type="compositionally biased region" description="Polar residues" evidence="1">
    <location>
        <begin position="999"/>
        <end position="1019"/>
    </location>
</feature>
<name>A0A1W4WNM3_AGRPL</name>